<dbReference type="AlphaFoldDB" id="A0A317Z252"/>
<dbReference type="InterPro" id="IPR050153">
    <property type="entry name" value="Metal_Ion_Import_ABC"/>
</dbReference>
<dbReference type="SUPFAM" id="SSF52540">
    <property type="entry name" value="P-loop containing nucleoside triphosphate hydrolases"/>
    <property type="match status" value="1"/>
</dbReference>
<evidence type="ECO:0000313" key="4">
    <source>
        <dbReference type="Proteomes" id="UP000246351"/>
    </source>
</evidence>
<feature type="domain" description="ABC transporter" evidence="2">
    <location>
        <begin position="5"/>
        <end position="44"/>
    </location>
</feature>
<keyword evidence="1" id="KW-0813">Transport</keyword>
<evidence type="ECO:0000256" key="1">
    <source>
        <dbReference type="ARBA" id="ARBA00022448"/>
    </source>
</evidence>
<organism evidence="3 4">
    <name type="scientific">Staphylococcus pseudintermedius</name>
    <dbReference type="NCBI Taxonomy" id="283734"/>
    <lineage>
        <taxon>Bacteria</taxon>
        <taxon>Bacillati</taxon>
        <taxon>Bacillota</taxon>
        <taxon>Bacilli</taxon>
        <taxon>Bacillales</taxon>
        <taxon>Staphylococcaceae</taxon>
        <taxon>Staphylococcus</taxon>
        <taxon>Staphylococcus intermedius group</taxon>
    </lineage>
</organism>
<name>A0A317Z252_STAPS</name>
<protein>
    <recommendedName>
        <fullName evidence="2">ABC transporter domain-containing protein</fullName>
    </recommendedName>
</protein>
<dbReference type="Pfam" id="PF00005">
    <property type="entry name" value="ABC_tran"/>
    <property type="match status" value="1"/>
</dbReference>
<dbReference type="Proteomes" id="UP000246351">
    <property type="component" value="Unassembled WGS sequence"/>
</dbReference>
<proteinExistence type="predicted"/>
<dbReference type="EMBL" id="QEIV01002763">
    <property type="protein sequence ID" value="PWZ92088.1"/>
    <property type="molecule type" value="Genomic_DNA"/>
</dbReference>
<comment type="caution">
    <text evidence="3">The sequence shown here is derived from an EMBL/GenBank/DDBJ whole genome shotgun (WGS) entry which is preliminary data.</text>
</comment>
<reference evidence="3 4" key="1">
    <citation type="journal article" date="2018" name="Vet. Microbiol.">
        <title>Clonal diversity and geographic distribution of methicillin-resistant Staphylococcus pseudintermedius from Australian animals: Discovery of novel sequence types.</title>
        <authorList>
            <person name="Worthing K.A."/>
            <person name="Abraham S."/>
            <person name="Coombs G.W."/>
            <person name="Pang S."/>
            <person name="Saputra S."/>
            <person name="Jordan D."/>
            <person name="Trott D.J."/>
            <person name="Norris J.M."/>
        </authorList>
    </citation>
    <scope>NUCLEOTIDE SEQUENCE [LARGE SCALE GENOMIC DNA]</scope>
    <source>
        <strain evidence="3 4">ST71 3</strain>
    </source>
</reference>
<dbReference type="InterPro" id="IPR003439">
    <property type="entry name" value="ABC_transporter-like_ATP-bd"/>
</dbReference>
<accession>A0A317Z252</accession>
<dbReference type="PANTHER" id="PTHR42734">
    <property type="entry name" value="METAL TRANSPORT SYSTEM ATP-BINDING PROTEIN TM_0124-RELATED"/>
    <property type="match status" value="1"/>
</dbReference>
<feature type="non-terminal residue" evidence="3">
    <location>
        <position position="1"/>
    </location>
</feature>
<dbReference type="Gene3D" id="3.40.50.300">
    <property type="entry name" value="P-loop containing nucleotide triphosphate hydrolases"/>
    <property type="match status" value="1"/>
</dbReference>
<evidence type="ECO:0000259" key="2">
    <source>
        <dbReference type="Pfam" id="PF00005"/>
    </source>
</evidence>
<dbReference type="GO" id="GO:0005524">
    <property type="term" value="F:ATP binding"/>
    <property type="evidence" value="ECO:0007669"/>
    <property type="project" value="InterPro"/>
</dbReference>
<sequence length="75" mass="8577">QHIALDRPVTFNRNTLSGGEFQRLALARLMLREASIWLLDEPTTALDIENTKDVMRQINLRERKKMKDVTIIGGG</sequence>
<dbReference type="GO" id="GO:0016887">
    <property type="term" value="F:ATP hydrolysis activity"/>
    <property type="evidence" value="ECO:0007669"/>
    <property type="project" value="InterPro"/>
</dbReference>
<gene>
    <name evidence="3" type="ORF">DD924_21040</name>
</gene>
<dbReference type="InterPro" id="IPR027417">
    <property type="entry name" value="P-loop_NTPase"/>
</dbReference>
<feature type="non-terminal residue" evidence="3">
    <location>
        <position position="75"/>
    </location>
</feature>
<evidence type="ECO:0000313" key="3">
    <source>
        <dbReference type="EMBL" id="PWZ92088.1"/>
    </source>
</evidence>